<gene>
    <name evidence="10" type="primary">ispA</name>
    <name evidence="10" type="ORF">GCM10011390_18370</name>
</gene>
<keyword evidence="5" id="KW-0460">Magnesium</keyword>
<dbReference type="SUPFAM" id="SSF48576">
    <property type="entry name" value="Terpenoid synthases"/>
    <property type="match status" value="1"/>
</dbReference>
<evidence type="ECO:0000256" key="9">
    <source>
        <dbReference type="SAM" id="MobiDB-lite"/>
    </source>
</evidence>
<dbReference type="RefSeq" id="WP_188907913.1">
    <property type="nucleotide sequence ID" value="NZ_BMIQ01000002.1"/>
</dbReference>
<sequence length="318" mass="32805">MTPDLKTSLDAIRRRIDLRLEAVLPQTLAGQTALTEALRDGVLAPGKRLRPLMTVVVAEDLGGATEAAIDAGCAVEMVHAASLVLDDLPCMDDATMRRGLPAVHIGHGEDVAVLVAIGALAGSSQLLATIPDLGAEARLEAIAILSRAVGVRGLVAGQFEDLRGGAAERPVARIAAANGLKTGSLFSAAVEIGGVIAGAREPDRAELRLFAQELGHAFQLVDDLLDQLAAAAELGKDVGQDRNKSTIVAMMGPAAVQRRIERHASAAERSLACVFGPGSRMQGLVDLAIGATLRAAMPAERAPRPAEAGAGEREVGLA</sequence>
<dbReference type="PROSITE" id="PS00723">
    <property type="entry name" value="POLYPRENYL_SYNTHASE_1"/>
    <property type="match status" value="1"/>
</dbReference>
<dbReference type="FunFam" id="1.10.600.10:FF:000001">
    <property type="entry name" value="Geranylgeranyl diphosphate synthase"/>
    <property type="match status" value="1"/>
</dbReference>
<protein>
    <recommendedName>
        <fullName evidence="7">Probable farnesyl diphosphate synthase</fullName>
    </recommendedName>
</protein>
<evidence type="ECO:0000256" key="1">
    <source>
        <dbReference type="ARBA" id="ARBA00001946"/>
    </source>
</evidence>
<dbReference type="PANTHER" id="PTHR43281:SF1">
    <property type="entry name" value="FARNESYL DIPHOSPHATE SYNTHASE"/>
    <property type="match status" value="1"/>
</dbReference>
<comment type="similarity">
    <text evidence="2 8">Belongs to the FPP/GGPP synthase family.</text>
</comment>
<dbReference type="EMBL" id="BMIQ01000002">
    <property type="protein sequence ID" value="GGD99898.1"/>
    <property type="molecule type" value="Genomic_DNA"/>
</dbReference>
<dbReference type="GO" id="GO:0046872">
    <property type="term" value="F:metal ion binding"/>
    <property type="evidence" value="ECO:0007669"/>
    <property type="project" value="UniProtKB-KW"/>
</dbReference>
<reference evidence="10" key="1">
    <citation type="journal article" date="2014" name="Int. J. Syst. Evol. Microbiol.">
        <title>Complete genome sequence of Corynebacterium casei LMG S-19264T (=DSM 44701T), isolated from a smear-ripened cheese.</title>
        <authorList>
            <consortium name="US DOE Joint Genome Institute (JGI-PGF)"/>
            <person name="Walter F."/>
            <person name="Albersmeier A."/>
            <person name="Kalinowski J."/>
            <person name="Ruckert C."/>
        </authorList>
    </citation>
    <scope>NUCLEOTIDE SEQUENCE</scope>
    <source>
        <strain evidence="10">CGMCC 1.15367</strain>
    </source>
</reference>
<evidence type="ECO:0000256" key="4">
    <source>
        <dbReference type="ARBA" id="ARBA00022723"/>
    </source>
</evidence>
<dbReference type="CDD" id="cd00685">
    <property type="entry name" value="Trans_IPPS_HT"/>
    <property type="match status" value="1"/>
</dbReference>
<dbReference type="Pfam" id="PF00348">
    <property type="entry name" value="polyprenyl_synt"/>
    <property type="match status" value="1"/>
</dbReference>
<dbReference type="InterPro" id="IPR033749">
    <property type="entry name" value="Polyprenyl_synt_CS"/>
</dbReference>
<evidence type="ECO:0000256" key="3">
    <source>
        <dbReference type="ARBA" id="ARBA00022679"/>
    </source>
</evidence>
<dbReference type="PROSITE" id="PS00444">
    <property type="entry name" value="POLYPRENYL_SYNTHASE_2"/>
    <property type="match status" value="1"/>
</dbReference>
<dbReference type="GO" id="GO:0016114">
    <property type="term" value="P:terpenoid biosynthetic process"/>
    <property type="evidence" value="ECO:0007669"/>
    <property type="project" value="UniProtKB-ARBA"/>
</dbReference>
<proteinExistence type="inferred from homology"/>
<keyword evidence="6" id="KW-0414">Isoprene biosynthesis</keyword>
<comment type="cofactor">
    <cofactor evidence="1">
        <name>Mg(2+)</name>
        <dbReference type="ChEBI" id="CHEBI:18420"/>
    </cofactor>
</comment>
<organism evidence="10 11">
    <name type="scientific">Aureimonas endophytica</name>
    <dbReference type="NCBI Taxonomy" id="2027858"/>
    <lineage>
        <taxon>Bacteria</taxon>
        <taxon>Pseudomonadati</taxon>
        <taxon>Pseudomonadota</taxon>
        <taxon>Alphaproteobacteria</taxon>
        <taxon>Hyphomicrobiales</taxon>
        <taxon>Aurantimonadaceae</taxon>
        <taxon>Aureimonas</taxon>
    </lineage>
</organism>
<evidence type="ECO:0000313" key="10">
    <source>
        <dbReference type="EMBL" id="GGD99898.1"/>
    </source>
</evidence>
<name>A0A916ZIM8_9HYPH</name>
<dbReference type="AlphaFoldDB" id="A0A916ZIM8"/>
<evidence type="ECO:0000256" key="8">
    <source>
        <dbReference type="RuleBase" id="RU004466"/>
    </source>
</evidence>
<dbReference type="InterPro" id="IPR008949">
    <property type="entry name" value="Isoprenoid_synthase_dom_sf"/>
</dbReference>
<evidence type="ECO:0000256" key="6">
    <source>
        <dbReference type="ARBA" id="ARBA00023229"/>
    </source>
</evidence>
<dbReference type="PANTHER" id="PTHR43281">
    <property type="entry name" value="FARNESYL DIPHOSPHATE SYNTHASE"/>
    <property type="match status" value="1"/>
</dbReference>
<comment type="caution">
    <text evidence="10">The sequence shown here is derived from an EMBL/GenBank/DDBJ whole genome shotgun (WGS) entry which is preliminary data.</text>
</comment>
<keyword evidence="11" id="KW-1185">Reference proteome</keyword>
<dbReference type="Proteomes" id="UP000644699">
    <property type="component" value="Unassembled WGS sequence"/>
</dbReference>
<dbReference type="GO" id="GO:0004659">
    <property type="term" value="F:prenyltransferase activity"/>
    <property type="evidence" value="ECO:0007669"/>
    <property type="project" value="InterPro"/>
</dbReference>
<dbReference type="InterPro" id="IPR000092">
    <property type="entry name" value="Polyprenyl_synt"/>
</dbReference>
<feature type="compositionally biased region" description="Low complexity" evidence="9">
    <location>
        <begin position="298"/>
        <end position="309"/>
    </location>
</feature>
<keyword evidence="4" id="KW-0479">Metal-binding</keyword>
<accession>A0A916ZIM8</accession>
<evidence type="ECO:0000256" key="7">
    <source>
        <dbReference type="ARBA" id="ARBA00069024"/>
    </source>
</evidence>
<evidence type="ECO:0000313" key="11">
    <source>
        <dbReference type="Proteomes" id="UP000644699"/>
    </source>
</evidence>
<dbReference type="Gene3D" id="1.10.600.10">
    <property type="entry name" value="Farnesyl Diphosphate Synthase"/>
    <property type="match status" value="1"/>
</dbReference>
<feature type="region of interest" description="Disordered" evidence="9">
    <location>
        <begin position="298"/>
        <end position="318"/>
    </location>
</feature>
<keyword evidence="3 8" id="KW-0808">Transferase</keyword>
<dbReference type="SFLD" id="SFLDS00005">
    <property type="entry name" value="Isoprenoid_Synthase_Type_I"/>
    <property type="match status" value="1"/>
</dbReference>
<evidence type="ECO:0000256" key="5">
    <source>
        <dbReference type="ARBA" id="ARBA00022842"/>
    </source>
</evidence>
<reference evidence="10" key="2">
    <citation type="submission" date="2020-09" db="EMBL/GenBank/DDBJ databases">
        <authorList>
            <person name="Sun Q."/>
            <person name="Zhou Y."/>
        </authorList>
    </citation>
    <scope>NUCLEOTIDE SEQUENCE</scope>
    <source>
        <strain evidence="10">CGMCC 1.15367</strain>
    </source>
</reference>
<evidence type="ECO:0000256" key="2">
    <source>
        <dbReference type="ARBA" id="ARBA00006706"/>
    </source>
</evidence>